<gene>
    <name evidence="1" type="ORF">BDN70DRAFT_270676</name>
</gene>
<organism evidence="1 2">
    <name type="scientific">Pholiota conissans</name>
    <dbReference type="NCBI Taxonomy" id="109636"/>
    <lineage>
        <taxon>Eukaryota</taxon>
        <taxon>Fungi</taxon>
        <taxon>Dikarya</taxon>
        <taxon>Basidiomycota</taxon>
        <taxon>Agaricomycotina</taxon>
        <taxon>Agaricomycetes</taxon>
        <taxon>Agaricomycetidae</taxon>
        <taxon>Agaricales</taxon>
        <taxon>Agaricineae</taxon>
        <taxon>Strophariaceae</taxon>
        <taxon>Pholiota</taxon>
    </lineage>
</organism>
<dbReference type="Gene3D" id="3.80.10.10">
    <property type="entry name" value="Ribonuclease Inhibitor"/>
    <property type="match status" value="1"/>
</dbReference>
<evidence type="ECO:0008006" key="3">
    <source>
        <dbReference type="Google" id="ProtNLM"/>
    </source>
</evidence>
<proteinExistence type="predicted"/>
<evidence type="ECO:0000313" key="2">
    <source>
        <dbReference type="Proteomes" id="UP000807469"/>
    </source>
</evidence>
<comment type="caution">
    <text evidence="1">The sequence shown here is derived from an EMBL/GenBank/DDBJ whole genome shotgun (WGS) entry which is preliminary data.</text>
</comment>
<reference evidence="1" key="1">
    <citation type="submission" date="2020-11" db="EMBL/GenBank/DDBJ databases">
        <authorList>
            <consortium name="DOE Joint Genome Institute"/>
            <person name="Ahrendt S."/>
            <person name="Riley R."/>
            <person name="Andreopoulos W."/>
            <person name="Labutti K."/>
            <person name="Pangilinan J."/>
            <person name="Ruiz-Duenas F.J."/>
            <person name="Barrasa J.M."/>
            <person name="Sanchez-Garcia M."/>
            <person name="Camarero S."/>
            <person name="Miyauchi S."/>
            <person name="Serrano A."/>
            <person name="Linde D."/>
            <person name="Babiker R."/>
            <person name="Drula E."/>
            <person name="Ayuso-Fernandez I."/>
            <person name="Pacheco R."/>
            <person name="Padilla G."/>
            <person name="Ferreira P."/>
            <person name="Barriuso J."/>
            <person name="Kellner H."/>
            <person name="Castanera R."/>
            <person name="Alfaro M."/>
            <person name="Ramirez L."/>
            <person name="Pisabarro A.G."/>
            <person name="Kuo A."/>
            <person name="Tritt A."/>
            <person name="Lipzen A."/>
            <person name="He G."/>
            <person name="Yan M."/>
            <person name="Ng V."/>
            <person name="Cullen D."/>
            <person name="Martin F."/>
            <person name="Rosso M.-N."/>
            <person name="Henrissat B."/>
            <person name="Hibbett D."/>
            <person name="Martinez A.T."/>
            <person name="Grigoriev I.V."/>
        </authorList>
    </citation>
    <scope>NUCLEOTIDE SEQUENCE</scope>
    <source>
        <strain evidence="1">CIRM-BRFM 674</strain>
    </source>
</reference>
<dbReference type="AlphaFoldDB" id="A0A9P5YU56"/>
<dbReference type="InterPro" id="IPR032675">
    <property type="entry name" value="LRR_dom_sf"/>
</dbReference>
<dbReference type="OrthoDB" id="3253362at2759"/>
<dbReference type="Proteomes" id="UP000807469">
    <property type="component" value="Unassembled WGS sequence"/>
</dbReference>
<evidence type="ECO:0000313" key="1">
    <source>
        <dbReference type="EMBL" id="KAF9475196.1"/>
    </source>
</evidence>
<accession>A0A9P5YU56</accession>
<protein>
    <recommendedName>
        <fullName evidence="3">F-box domain-containing protein</fullName>
    </recommendedName>
</protein>
<sequence length="567" mass="64558">MALAHHQQAPIFTLPRELLRDIFTVNTHTYPYSPNFEYRLFPVTITRRSSQVCRLWRDIILASPMIWGRCLDIDILEHSQTWADEVLRRAGNSALLAVRGLGVQTELGHVEQGFARRVIRECWERIMVLDIEPTWDMLRDAGVQDSLCRPAPNLREFYLYGDAGGGSMPFSSDARLFGGQALMLTRLYIGEDVLPQSLVWPSRQLFESSHLRSLTIRDTVRISGRELLDSCRQMLCLEELSLNISSLTRVPEGSTSLSSSVSLPQLESLWIYSSCLEVYPDFLRHLIARPRKRRVLVQCHSFPVYDSDTLQTYARAIHDTLRRDMSSFFGDTAKPGDINYLEVSLSSDYVCFAATRHGRMEESDTYTRVVFEGTSLLLPPAAEIQNSLATIMVSLPLPSTICEFRFTFFPSPMLDNLPPLSPLFAALGSVRTLRVSLDALAYITEKMESNDRVFFPSLKFVALDDMTSFLEPYEPGNASSPPEKLCSFFVLRVYMSHPVEVLDLTKSILDVGDITVLETFSGLRVVWRRVSRSRRHIRVMEYICGSGDPERLLMVRKRTAHNKTDED</sequence>
<keyword evidence="2" id="KW-1185">Reference proteome</keyword>
<name>A0A9P5YU56_9AGAR</name>
<dbReference type="EMBL" id="MU155343">
    <property type="protein sequence ID" value="KAF9475196.1"/>
    <property type="molecule type" value="Genomic_DNA"/>
</dbReference>